<feature type="transmembrane region" description="Helical" evidence="4">
    <location>
        <begin position="319"/>
        <end position="343"/>
    </location>
</feature>
<sequence length="415" mass="43497">MSAPHNSVPDASARSHAHRVGWTIVAYGFLAVALSATARTLLSLAMPVWESELGWSRSLVSGAGALALLVMALTAPVAGHFIDRFGPRKLLTAGFAVLALGLGMTALATQAWHLLLAFGVVSGVGFGVVAVSAFFAAVAPYFVEQRGFALAVVDSGYTVGPFLLVPLAALLLAQFGWRFEFAAMALACVVMLPLSWRLLPRVAGVQATDGVPDVPLSGRLRELARSPVFHLLFWSFFLCGFTSSGVIETHFLPYAAACGFSGVTAAGAYGLLSGINLLGILLAGWLSDRMNRPLLLAGIYAVRSLSFVLLMQVGDDLSLLYLFSAVFGLFDYATAPVVASLVASHLGVRVMGLSMGLLGAGHSLGAALGALAGGVVFDFYGSYRGLWLMSIVLAVLAGLIAVFIPKVPRLGFRPH</sequence>
<name>A0A3E1RDA7_9BURK</name>
<dbReference type="PANTHER" id="PTHR11360:SF284">
    <property type="entry name" value="EG:103B4.3 PROTEIN-RELATED"/>
    <property type="match status" value="1"/>
</dbReference>
<keyword evidence="7" id="KW-1185">Reference proteome</keyword>
<feature type="transmembrane region" description="Helical" evidence="4">
    <location>
        <begin position="267"/>
        <end position="287"/>
    </location>
</feature>
<evidence type="ECO:0000256" key="4">
    <source>
        <dbReference type="SAM" id="Phobius"/>
    </source>
</evidence>
<dbReference type="GO" id="GO:0022857">
    <property type="term" value="F:transmembrane transporter activity"/>
    <property type="evidence" value="ECO:0007669"/>
    <property type="project" value="InterPro"/>
</dbReference>
<evidence type="ECO:0000256" key="3">
    <source>
        <dbReference type="ARBA" id="ARBA00023136"/>
    </source>
</evidence>
<gene>
    <name evidence="6" type="ORF">DIC66_08705</name>
</gene>
<feature type="transmembrane region" description="Helical" evidence="4">
    <location>
        <begin position="58"/>
        <end position="78"/>
    </location>
</feature>
<feature type="transmembrane region" description="Helical" evidence="4">
    <location>
        <begin position="228"/>
        <end position="247"/>
    </location>
</feature>
<dbReference type="InterPro" id="IPR050327">
    <property type="entry name" value="Proton-linked_MCT"/>
</dbReference>
<comment type="caution">
    <text evidence="6">The sequence shown here is derived from an EMBL/GenBank/DDBJ whole genome shotgun (WGS) entry which is preliminary data.</text>
</comment>
<dbReference type="Gene3D" id="1.20.1250.20">
    <property type="entry name" value="MFS general substrate transporter like domains"/>
    <property type="match status" value="2"/>
</dbReference>
<dbReference type="Pfam" id="PF07690">
    <property type="entry name" value="MFS_1"/>
    <property type="match status" value="1"/>
</dbReference>
<reference evidence="6 7" key="1">
    <citation type="submission" date="2018-05" db="EMBL/GenBank/DDBJ databases">
        <title>Rhodoferax soyangensis sp.nov., isolated from an oligotrophic freshwater lake.</title>
        <authorList>
            <person name="Park M."/>
        </authorList>
    </citation>
    <scope>NUCLEOTIDE SEQUENCE [LARGE SCALE GENOMIC DNA]</scope>
    <source>
        <strain evidence="6 7">IMCC26218</strain>
    </source>
</reference>
<dbReference type="EMBL" id="QFZK01000004">
    <property type="protein sequence ID" value="RFO97211.1"/>
    <property type="molecule type" value="Genomic_DNA"/>
</dbReference>
<evidence type="ECO:0000259" key="5">
    <source>
        <dbReference type="PROSITE" id="PS50850"/>
    </source>
</evidence>
<feature type="domain" description="Major facilitator superfamily (MFS) profile" evidence="5">
    <location>
        <begin position="24"/>
        <end position="409"/>
    </location>
</feature>
<dbReference type="PANTHER" id="PTHR11360">
    <property type="entry name" value="MONOCARBOXYLATE TRANSPORTER"/>
    <property type="match status" value="1"/>
</dbReference>
<dbReference type="CDD" id="cd17355">
    <property type="entry name" value="MFS_YcxA_like"/>
    <property type="match status" value="1"/>
</dbReference>
<dbReference type="OrthoDB" id="146345at2"/>
<keyword evidence="1 4" id="KW-0812">Transmembrane</keyword>
<dbReference type="PROSITE" id="PS50850">
    <property type="entry name" value="MFS"/>
    <property type="match status" value="1"/>
</dbReference>
<feature type="transmembrane region" description="Helical" evidence="4">
    <location>
        <begin position="90"/>
        <end position="108"/>
    </location>
</feature>
<dbReference type="SUPFAM" id="SSF103473">
    <property type="entry name" value="MFS general substrate transporter"/>
    <property type="match status" value="1"/>
</dbReference>
<dbReference type="InterPro" id="IPR036259">
    <property type="entry name" value="MFS_trans_sf"/>
</dbReference>
<dbReference type="RefSeq" id="WP_117176173.1">
    <property type="nucleotide sequence ID" value="NZ_QFZK01000004.1"/>
</dbReference>
<feature type="transmembrane region" description="Helical" evidence="4">
    <location>
        <begin position="181"/>
        <end position="199"/>
    </location>
</feature>
<accession>A0A3E1RDA7</accession>
<keyword evidence="2 4" id="KW-1133">Transmembrane helix</keyword>
<organism evidence="6 7">
    <name type="scientific">Rhodoferax lacus</name>
    <dbReference type="NCBI Taxonomy" id="2184758"/>
    <lineage>
        <taxon>Bacteria</taxon>
        <taxon>Pseudomonadati</taxon>
        <taxon>Pseudomonadota</taxon>
        <taxon>Betaproteobacteria</taxon>
        <taxon>Burkholderiales</taxon>
        <taxon>Comamonadaceae</taxon>
        <taxon>Rhodoferax</taxon>
    </lineage>
</organism>
<evidence type="ECO:0000256" key="1">
    <source>
        <dbReference type="ARBA" id="ARBA00022692"/>
    </source>
</evidence>
<feature type="transmembrane region" description="Helical" evidence="4">
    <location>
        <begin position="355"/>
        <end position="380"/>
    </location>
</feature>
<feature type="transmembrane region" description="Helical" evidence="4">
    <location>
        <begin position="294"/>
        <end position="313"/>
    </location>
</feature>
<dbReference type="Proteomes" id="UP000260665">
    <property type="component" value="Unassembled WGS sequence"/>
</dbReference>
<keyword evidence="3 4" id="KW-0472">Membrane</keyword>
<evidence type="ECO:0000313" key="6">
    <source>
        <dbReference type="EMBL" id="RFO97211.1"/>
    </source>
</evidence>
<feature type="transmembrane region" description="Helical" evidence="4">
    <location>
        <begin position="114"/>
        <end position="143"/>
    </location>
</feature>
<proteinExistence type="predicted"/>
<feature type="transmembrane region" description="Helical" evidence="4">
    <location>
        <begin position="20"/>
        <end position="38"/>
    </location>
</feature>
<feature type="transmembrane region" description="Helical" evidence="4">
    <location>
        <begin position="386"/>
        <end position="404"/>
    </location>
</feature>
<dbReference type="InterPro" id="IPR020846">
    <property type="entry name" value="MFS_dom"/>
</dbReference>
<evidence type="ECO:0000256" key="2">
    <source>
        <dbReference type="ARBA" id="ARBA00022989"/>
    </source>
</evidence>
<dbReference type="InterPro" id="IPR011701">
    <property type="entry name" value="MFS"/>
</dbReference>
<protein>
    <submittedName>
        <fullName evidence="6">MFS transporter</fullName>
    </submittedName>
</protein>
<feature type="transmembrane region" description="Helical" evidence="4">
    <location>
        <begin position="155"/>
        <end position="175"/>
    </location>
</feature>
<evidence type="ECO:0000313" key="7">
    <source>
        <dbReference type="Proteomes" id="UP000260665"/>
    </source>
</evidence>
<dbReference type="AlphaFoldDB" id="A0A3E1RDA7"/>